<dbReference type="PANTHER" id="PTHR12378:SF7">
    <property type="entry name" value="DESUMOYLATING ISOPEPTIDASE 1"/>
    <property type="match status" value="1"/>
</dbReference>
<evidence type="ECO:0000256" key="2">
    <source>
        <dbReference type="ARBA" id="ARBA00022670"/>
    </source>
</evidence>
<comment type="similarity">
    <text evidence="1">Belongs to the DeSI family.</text>
</comment>
<dbReference type="GO" id="GO:0008233">
    <property type="term" value="F:peptidase activity"/>
    <property type="evidence" value="ECO:0007669"/>
    <property type="project" value="UniProtKB-KW"/>
</dbReference>
<keyword evidence="7" id="KW-1185">Reference proteome</keyword>
<protein>
    <recommendedName>
        <fullName evidence="5">PPPDE domain-containing protein</fullName>
    </recommendedName>
</protein>
<evidence type="ECO:0000256" key="3">
    <source>
        <dbReference type="ARBA" id="ARBA00022801"/>
    </source>
</evidence>
<feature type="compositionally biased region" description="Low complexity" evidence="4">
    <location>
        <begin position="309"/>
        <end position="320"/>
    </location>
</feature>
<proteinExistence type="inferred from homology"/>
<dbReference type="GO" id="GO:0006508">
    <property type="term" value="P:proteolysis"/>
    <property type="evidence" value="ECO:0007669"/>
    <property type="project" value="UniProtKB-KW"/>
</dbReference>
<dbReference type="AlphaFoldDB" id="A0AA39VDG6"/>
<dbReference type="InterPro" id="IPR008580">
    <property type="entry name" value="PPPDE_dom"/>
</dbReference>
<evidence type="ECO:0000256" key="1">
    <source>
        <dbReference type="ARBA" id="ARBA00008140"/>
    </source>
</evidence>
<sequence>MVENIYLTRQQLTPHAVTPTGHTSTPLTTPSLHDVHLLLVVDQPSPPVVVDQPSFAGRRRSAIFRRSLSISHQSSRFRTRVQYSAPKRWTSLYINQSTSSQVISISSIGDFSIFSSTGSLHFGLSKMVEEGHKVSLHVYDLSQGLARQLSMTFLGKAIEGIWHTGIVVYGTEYYFGGGIQHAPAGTTPYGTPLRVVELGVTQVPQDVFEMYLQEISPRYTVETYSLLTHNCNNFSNEVAQFLVGVTIPEYVLNLPNEIMGSPMGALILPMIQNLEATLRAGAVPQAPQFRSAPFAQSSQTFSTATVNKSSGSSPSSAEKSATGADSKVKAVGKPTKSEESKTVEKTVPPAAKPAEAQEKTCGNGVAEDPLGSARTKVQEEIGCEFAAIMATGTFRASEAAALATKRVMQKYGHMNVAPPQSSSTPTTVHIQPPPPPLQFLPHNPITDLNRSNSQNLHHPHQLSIQAVHFPTHFHWYTFEFVSMASPPLYFGCACRHRGPVTRALHHKVSAAPRASKLAGLWSESDYGSNVHDVIRFMVGGD</sequence>
<gene>
    <name evidence="6" type="ORF">LWI29_025357</name>
</gene>
<dbReference type="PROSITE" id="PS51858">
    <property type="entry name" value="PPPDE"/>
    <property type="match status" value="1"/>
</dbReference>
<feature type="compositionally biased region" description="Basic and acidic residues" evidence="4">
    <location>
        <begin position="335"/>
        <end position="344"/>
    </location>
</feature>
<comment type="caution">
    <text evidence="6">The sequence shown here is derived from an EMBL/GenBank/DDBJ whole genome shotgun (WGS) entry which is preliminary data.</text>
</comment>
<dbReference type="PANTHER" id="PTHR12378">
    <property type="entry name" value="DESUMOYLATING ISOPEPTIDASE"/>
    <property type="match status" value="1"/>
</dbReference>
<keyword evidence="2" id="KW-0645">Protease</keyword>
<dbReference type="Proteomes" id="UP001168877">
    <property type="component" value="Unassembled WGS sequence"/>
</dbReference>
<evidence type="ECO:0000256" key="4">
    <source>
        <dbReference type="SAM" id="MobiDB-lite"/>
    </source>
</evidence>
<evidence type="ECO:0000259" key="5">
    <source>
        <dbReference type="PROSITE" id="PS51858"/>
    </source>
</evidence>
<dbReference type="SMART" id="SM01179">
    <property type="entry name" value="DUF862"/>
    <property type="match status" value="1"/>
</dbReference>
<reference evidence="6" key="2">
    <citation type="submission" date="2023-06" db="EMBL/GenBank/DDBJ databases">
        <authorList>
            <person name="Swenson N.G."/>
            <person name="Wegrzyn J.L."/>
            <person name="Mcevoy S.L."/>
        </authorList>
    </citation>
    <scope>NUCLEOTIDE SEQUENCE</scope>
    <source>
        <strain evidence="6">NS2018</strain>
        <tissue evidence="6">Leaf</tissue>
    </source>
</reference>
<feature type="region of interest" description="Disordered" evidence="4">
    <location>
        <begin position="304"/>
        <end position="366"/>
    </location>
</feature>
<name>A0AA39VDG6_ACESA</name>
<dbReference type="Pfam" id="PF05903">
    <property type="entry name" value="Peptidase_C97"/>
    <property type="match status" value="1"/>
</dbReference>
<dbReference type="InterPro" id="IPR042266">
    <property type="entry name" value="PPPDE_sf"/>
</dbReference>
<organism evidence="6 7">
    <name type="scientific">Acer saccharum</name>
    <name type="common">Sugar maple</name>
    <dbReference type="NCBI Taxonomy" id="4024"/>
    <lineage>
        <taxon>Eukaryota</taxon>
        <taxon>Viridiplantae</taxon>
        <taxon>Streptophyta</taxon>
        <taxon>Embryophyta</taxon>
        <taxon>Tracheophyta</taxon>
        <taxon>Spermatophyta</taxon>
        <taxon>Magnoliopsida</taxon>
        <taxon>eudicotyledons</taxon>
        <taxon>Gunneridae</taxon>
        <taxon>Pentapetalae</taxon>
        <taxon>rosids</taxon>
        <taxon>malvids</taxon>
        <taxon>Sapindales</taxon>
        <taxon>Sapindaceae</taxon>
        <taxon>Hippocastanoideae</taxon>
        <taxon>Acereae</taxon>
        <taxon>Acer</taxon>
    </lineage>
</organism>
<reference evidence="6" key="1">
    <citation type="journal article" date="2022" name="Plant J.">
        <title>Strategies of tolerance reflected in two North American maple genomes.</title>
        <authorList>
            <person name="McEvoy S.L."/>
            <person name="Sezen U.U."/>
            <person name="Trouern-Trend A."/>
            <person name="McMahon S.M."/>
            <person name="Schaberg P.G."/>
            <person name="Yang J."/>
            <person name="Wegrzyn J.L."/>
            <person name="Swenson N.G."/>
        </authorList>
    </citation>
    <scope>NUCLEOTIDE SEQUENCE</scope>
    <source>
        <strain evidence="6">NS2018</strain>
    </source>
</reference>
<feature type="domain" description="PPPDE" evidence="5">
    <location>
        <begin position="132"/>
        <end position="272"/>
    </location>
</feature>
<evidence type="ECO:0000313" key="6">
    <source>
        <dbReference type="EMBL" id="KAK0582414.1"/>
    </source>
</evidence>
<evidence type="ECO:0000313" key="7">
    <source>
        <dbReference type="Proteomes" id="UP001168877"/>
    </source>
</evidence>
<dbReference type="GO" id="GO:0070646">
    <property type="term" value="P:protein modification by small protein removal"/>
    <property type="evidence" value="ECO:0007669"/>
    <property type="project" value="TreeGrafter"/>
</dbReference>
<dbReference type="EMBL" id="JAUESC010000384">
    <property type="protein sequence ID" value="KAK0582414.1"/>
    <property type="molecule type" value="Genomic_DNA"/>
</dbReference>
<dbReference type="Gene3D" id="3.90.1720.30">
    <property type="entry name" value="PPPDE domains"/>
    <property type="match status" value="1"/>
</dbReference>
<keyword evidence="3" id="KW-0378">Hydrolase</keyword>
<accession>A0AA39VDG6</accession>